<dbReference type="EMBL" id="JACHFM010000003">
    <property type="protein sequence ID" value="MBB5223063.1"/>
    <property type="molecule type" value="Genomic_DNA"/>
</dbReference>
<dbReference type="PANTHER" id="PTHR14119:SF3">
    <property type="entry name" value="ISOCHORISMATASE DOMAIN-CONTAINING PROTEIN 2"/>
    <property type="match status" value="1"/>
</dbReference>
<dbReference type="InterPro" id="IPR000868">
    <property type="entry name" value="Isochorismatase-like_dom"/>
</dbReference>
<dbReference type="PANTHER" id="PTHR14119">
    <property type="entry name" value="HYDROLASE"/>
    <property type="match status" value="1"/>
</dbReference>
<feature type="domain" description="Isochorismatase-like" evidence="1">
    <location>
        <begin position="6"/>
        <end position="134"/>
    </location>
</feature>
<dbReference type="Pfam" id="PF00857">
    <property type="entry name" value="Isochorismatase"/>
    <property type="match status" value="1"/>
</dbReference>
<gene>
    <name evidence="2" type="ORF">HNP73_003010</name>
</gene>
<comment type="caution">
    <text evidence="2">The sequence shown here is derived from an EMBL/GenBank/DDBJ whole genome shotgun (WGS) entry which is preliminary data.</text>
</comment>
<keyword evidence="2" id="KW-0378">Hydrolase</keyword>
<dbReference type="InterPro" id="IPR036380">
    <property type="entry name" value="Isochorismatase-like_sf"/>
</dbReference>
<evidence type="ECO:0000259" key="1">
    <source>
        <dbReference type="Pfam" id="PF00857"/>
    </source>
</evidence>
<dbReference type="AlphaFoldDB" id="A0A840SUW0"/>
<accession>A0A840SUW0</accession>
<evidence type="ECO:0000313" key="3">
    <source>
        <dbReference type="Proteomes" id="UP000549457"/>
    </source>
</evidence>
<reference evidence="2 3" key="1">
    <citation type="submission" date="2020-08" db="EMBL/GenBank/DDBJ databases">
        <title>Genomic Encyclopedia of Type Strains, Phase IV (KMG-IV): sequencing the most valuable type-strain genomes for metagenomic binning, comparative biology and taxonomic classification.</title>
        <authorList>
            <person name="Goeker M."/>
        </authorList>
    </citation>
    <scope>NUCLEOTIDE SEQUENCE [LARGE SCALE GENOMIC DNA]</scope>
    <source>
        <strain evidence="2 3">DSM 101730</strain>
    </source>
</reference>
<keyword evidence="3" id="KW-1185">Reference proteome</keyword>
<sequence>MSEPASLIRNCTILLTAARELGIPVTISEQYPRGLGPTLPELAGLTESHPLPKLDFSCLRNQALRDELGSRPDDALIIAGIEAHVCVLQTALEAVGSGHAVYVVADAVDSRREENRDRALRRAERAGCVIVTTEMVVFEWLGSADAAAFRSLSKLVR</sequence>
<evidence type="ECO:0000313" key="2">
    <source>
        <dbReference type="EMBL" id="MBB5223063.1"/>
    </source>
</evidence>
<dbReference type="SUPFAM" id="SSF52499">
    <property type="entry name" value="Isochorismatase-like hydrolases"/>
    <property type="match status" value="1"/>
</dbReference>
<dbReference type="Proteomes" id="UP000549457">
    <property type="component" value="Unassembled WGS sequence"/>
</dbReference>
<protein>
    <submittedName>
        <fullName evidence="2">Isochorismate hydrolase</fullName>
    </submittedName>
</protein>
<proteinExistence type="predicted"/>
<dbReference type="GO" id="GO:0016787">
    <property type="term" value="F:hydrolase activity"/>
    <property type="evidence" value="ECO:0007669"/>
    <property type="project" value="UniProtKB-KW"/>
</dbReference>
<organism evidence="2 3">
    <name type="scientific">Amaricoccus macauensis</name>
    <dbReference type="NCBI Taxonomy" id="57001"/>
    <lineage>
        <taxon>Bacteria</taxon>
        <taxon>Pseudomonadati</taxon>
        <taxon>Pseudomonadota</taxon>
        <taxon>Alphaproteobacteria</taxon>
        <taxon>Rhodobacterales</taxon>
        <taxon>Paracoccaceae</taxon>
        <taxon>Amaricoccus</taxon>
    </lineage>
</organism>
<dbReference type="Gene3D" id="3.40.50.850">
    <property type="entry name" value="Isochorismatase-like"/>
    <property type="match status" value="1"/>
</dbReference>
<name>A0A840SUW0_9RHOB</name>
<dbReference type="InterPro" id="IPR050993">
    <property type="entry name" value="Isochorismatase_domain"/>
</dbReference>